<comment type="caution">
    <text evidence="2">The sequence shown here is derived from an EMBL/GenBank/DDBJ whole genome shotgun (WGS) entry which is preliminary data.</text>
</comment>
<proteinExistence type="predicted"/>
<keyword evidence="3" id="KW-1185">Reference proteome</keyword>
<dbReference type="EMBL" id="JAWLUM010000005">
    <property type="protein sequence ID" value="MDV7136781.1"/>
    <property type="molecule type" value="Genomic_DNA"/>
</dbReference>
<sequence length="361" mass="39671">MGFEIDLLPVGNESKGGDAIALRYGNLDGHRDEQTVIVIDGGYQDDGAALVEHLDRYYDTDHVDLVVSTHPDRDHIAGLSTVLTELSVGALLMHVPERHDPFFGHQSSFEQKTAAVGETFAKSLTQAEDLYDLAQRRGIEVLEPFADTLPTPIDGFRILGPTWSYYETLLDEMRGRDVLAGSLSAREMALKTAKGPIGRSHEDLHTEILSEQSETSASNNSSVISMLEIDGRRILFTGDAGDEALRPVVDRLVQDGIAPGGLTFVQVPHHGSRKNVTPTLLDDLLGDITSTQRGHAYVSVPLKNPEHRHPAKQTLNAFRRRGFPVISTAGSTKRFFHGAPDRGWSKTTALPLYDQVERFAD</sequence>
<dbReference type="PANTHER" id="PTHR30619">
    <property type="entry name" value="DNA INTERNALIZATION/COMPETENCE PROTEIN COMEC/REC2"/>
    <property type="match status" value="1"/>
</dbReference>
<feature type="domain" description="Metallo-beta-lactamase" evidence="1">
    <location>
        <begin position="32"/>
        <end position="152"/>
    </location>
</feature>
<dbReference type="InterPro" id="IPR036866">
    <property type="entry name" value="RibonucZ/Hydroxyglut_hydro"/>
</dbReference>
<name>A0ABU4F3L4_WILMA</name>
<gene>
    <name evidence="2" type="ORF">R4198_24060</name>
</gene>
<evidence type="ECO:0000313" key="3">
    <source>
        <dbReference type="Proteomes" id="UP001185792"/>
    </source>
</evidence>
<dbReference type="Proteomes" id="UP001185792">
    <property type="component" value="Unassembled WGS sequence"/>
</dbReference>
<dbReference type="Pfam" id="PF00753">
    <property type="entry name" value="Lactamase_B"/>
    <property type="match status" value="1"/>
</dbReference>
<organism evidence="2 3">
    <name type="scientific">Williamsia marianensis</name>
    <dbReference type="NCBI Taxonomy" id="85044"/>
    <lineage>
        <taxon>Bacteria</taxon>
        <taxon>Bacillati</taxon>
        <taxon>Actinomycetota</taxon>
        <taxon>Actinomycetes</taxon>
        <taxon>Mycobacteriales</taxon>
        <taxon>Nocardiaceae</taxon>
        <taxon>Williamsia</taxon>
    </lineage>
</organism>
<dbReference type="SUPFAM" id="SSF56281">
    <property type="entry name" value="Metallo-hydrolase/oxidoreductase"/>
    <property type="match status" value="1"/>
</dbReference>
<reference evidence="2 3" key="1">
    <citation type="submission" date="2023-10" db="EMBL/GenBank/DDBJ databases">
        <title>Development of a sustainable strategy for remediation of hydrocarbon-contaminated territories based on the waste exchange concept.</title>
        <authorList>
            <person name="Krivoruchko A."/>
        </authorList>
    </citation>
    <scope>NUCLEOTIDE SEQUENCE [LARGE SCALE GENOMIC DNA]</scope>
    <source>
        <strain evidence="2 3">IEGM 1236</strain>
    </source>
</reference>
<protein>
    <submittedName>
        <fullName evidence="2">MBL fold metallo-hydrolase</fullName>
    </submittedName>
</protein>
<accession>A0ABU4F3L4</accession>
<dbReference type="PANTHER" id="PTHR30619:SF1">
    <property type="entry name" value="RECOMBINATION PROTEIN 2"/>
    <property type="match status" value="1"/>
</dbReference>
<evidence type="ECO:0000313" key="2">
    <source>
        <dbReference type="EMBL" id="MDV7136781.1"/>
    </source>
</evidence>
<dbReference type="InterPro" id="IPR001279">
    <property type="entry name" value="Metallo-B-lactamas"/>
</dbReference>
<dbReference type="InterPro" id="IPR052159">
    <property type="entry name" value="Competence_DNA_uptake"/>
</dbReference>
<evidence type="ECO:0000259" key="1">
    <source>
        <dbReference type="Pfam" id="PF00753"/>
    </source>
</evidence>
<dbReference type="Gene3D" id="3.60.15.10">
    <property type="entry name" value="Ribonuclease Z/Hydroxyacylglutathione hydrolase-like"/>
    <property type="match status" value="1"/>
</dbReference>
<dbReference type="RefSeq" id="WP_317714750.1">
    <property type="nucleotide sequence ID" value="NZ_JAWLUM010000005.1"/>
</dbReference>